<evidence type="ECO:0000256" key="2">
    <source>
        <dbReference type="SAM" id="Coils"/>
    </source>
</evidence>
<gene>
    <name evidence="7" type="ORF">HPA02_25890</name>
    <name evidence="8" type="ORF">I7V36_08670</name>
</gene>
<dbReference type="PANTHER" id="PTHR30469:SF16">
    <property type="entry name" value="HAE1 FAMILY EFFLUX PUMP MFP COMPONENT"/>
    <property type="match status" value="1"/>
</dbReference>
<dbReference type="RefSeq" id="WP_146803639.1">
    <property type="nucleotide sequence ID" value="NZ_BJUK01000032.1"/>
</dbReference>
<name>A0A510XA41_9GAMM</name>
<evidence type="ECO:0000256" key="3">
    <source>
        <dbReference type="SAM" id="SignalP"/>
    </source>
</evidence>
<evidence type="ECO:0000313" key="10">
    <source>
        <dbReference type="Proteomes" id="UP000651738"/>
    </source>
</evidence>
<evidence type="ECO:0000256" key="1">
    <source>
        <dbReference type="ARBA" id="ARBA00009477"/>
    </source>
</evidence>
<feature type="coiled-coil region" evidence="2">
    <location>
        <begin position="103"/>
        <end position="158"/>
    </location>
</feature>
<evidence type="ECO:0000313" key="8">
    <source>
        <dbReference type="EMBL" id="MBH8580164.1"/>
    </source>
</evidence>
<evidence type="ECO:0000259" key="5">
    <source>
        <dbReference type="Pfam" id="PF25954"/>
    </source>
</evidence>
<protein>
    <submittedName>
        <fullName evidence="7 8">Efflux RND transporter periplasmic adaptor subunit</fullName>
    </submittedName>
</protein>
<evidence type="ECO:0000259" key="6">
    <source>
        <dbReference type="Pfam" id="PF25989"/>
    </source>
</evidence>
<dbReference type="Gene3D" id="2.40.30.170">
    <property type="match status" value="1"/>
</dbReference>
<feature type="domain" description="CusB-like beta-barrel" evidence="5">
    <location>
        <begin position="194"/>
        <end position="266"/>
    </location>
</feature>
<comment type="similarity">
    <text evidence="1">Belongs to the membrane fusion protein (MFP) (TC 8.A.1) family.</text>
</comment>
<dbReference type="EMBL" id="JAEDAF010000006">
    <property type="protein sequence ID" value="MBH8580164.1"/>
    <property type="molecule type" value="Genomic_DNA"/>
</dbReference>
<dbReference type="Pfam" id="PF25989">
    <property type="entry name" value="YknX_C"/>
    <property type="match status" value="1"/>
</dbReference>
<keyword evidence="3" id="KW-0732">Signal</keyword>
<dbReference type="SUPFAM" id="SSF111369">
    <property type="entry name" value="HlyD-like secretion proteins"/>
    <property type="match status" value="1"/>
</dbReference>
<reference evidence="8 10" key="2">
    <citation type="submission" date="2020-12" db="EMBL/GenBank/DDBJ databases">
        <title>Draft genome sequence of Halomonas pacifica strain CARE-V15.</title>
        <authorList>
            <person name="Vignesh N."/>
            <person name="Thabitha A."/>
            <person name="Saravanan R."/>
            <person name="Manigandan V."/>
        </authorList>
    </citation>
    <scope>NUCLEOTIDE SEQUENCE [LARGE SCALE GENOMIC DNA]</scope>
    <source>
        <strain evidence="8 10">CARE-V15</strain>
    </source>
</reference>
<dbReference type="Proteomes" id="UP000321275">
    <property type="component" value="Unassembled WGS sequence"/>
</dbReference>
<evidence type="ECO:0000313" key="9">
    <source>
        <dbReference type="Proteomes" id="UP000321275"/>
    </source>
</evidence>
<dbReference type="Gene3D" id="2.40.50.100">
    <property type="match status" value="1"/>
</dbReference>
<dbReference type="Pfam" id="PF25954">
    <property type="entry name" value="Beta-barrel_RND_2"/>
    <property type="match status" value="1"/>
</dbReference>
<organism evidence="7 9">
    <name type="scientific">Bisbaumannia pacifica</name>
    <dbReference type="NCBI Taxonomy" id="77098"/>
    <lineage>
        <taxon>Bacteria</taxon>
        <taxon>Pseudomonadati</taxon>
        <taxon>Pseudomonadota</taxon>
        <taxon>Gammaproteobacteria</taxon>
        <taxon>Oceanospirillales</taxon>
        <taxon>Halomonadaceae</taxon>
        <taxon>Bisbaumannia</taxon>
    </lineage>
</organism>
<keyword evidence="2" id="KW-0175">Coiled coil</keyword>
<sequence length="367" mass="39837">MPSILSPVSTRPWLPLLLLVLLLPGMAQAQQASAVIAARASLSAWSDPLASLGTLRADESVTLSATVTDIVRELNFRDGESVEAGQLLVRLADDEAQANLRVAQALRDERRNAVNRLAQLQSRNLAPRADVEDAQAQLRQAEAEIQALEARLADYHIRAPFAGRVGFRDISVGTLVTPGTELVTLDKLDIMRLDFTLPETVLGQLAEGLPLSATSPAYPDEVFAGEIASLGSRVDPVSRSLMVRAELANPEGRLRPGMLMNVVVRRAPRDALVIPESALIPEGNRQYVLVLDEADDYRVARREITIGARREGEVEVIEGLVADDLVVAHGTERVRDGQTPRLLGILDENTSIPELLRRDRGATEANG</sequence>
<dbReference type="EMBL" id="BJUK01000032">
    <property type="protein sequence ID" value="GEK48306.1"/>
    <property type="molecule type" value="Genomic_DNA"/>
</dbReference>
<comment type="caution">
    <text evidence="7">The sequence shown here is derived from an EMBL/GenBank/DDBJ whole genome shotgun (WGS) entry which is preliminary data.</text>
</comment>
<evidence type="ECO:0000259" key="4">
    <source>
        <dbReference type="Pfam" id="PF25917"/>
    </source>
</evidence>
<proteinExistence type="inferred from homology"/>
<dbReference type="InterPro" id="IPR058792">
    <property type="entry name" value="Beta-barrel_RND_2"/>
</dbReference>
<dbReference type="Proteomes" id="UP000651738">
    <property type="component" value="Unassembled WGS sequence"/>
</dbReference>
<dbReference type="Pfam" id="PF25917">
    <property type="entry name" value="BSH_RND"/>
    <property type="match status" value="1"/>
</dbReference>
<reference evidence="7 9" key="1">
    <citation type="submission" date="2019-07" db="EMBL/GenBank/DDBJ databases">
        <title>Whole genome shotgun sequence of Halomonas pacifica NBRC 102220.</title>
        <authorList>
            <person name="Hosoyama A."/>
            <person name="Uohara A."/>
            <person name="Ohji S."/>
            <person name="Ichikawa N."/>
        </authorList>
    </citation>
    <scope>NUCLEOTIDE SEQUENCE [LARGE SCALE GENOMIC DNA]</scope>
    <source>
        <strain evidence="7 9">NBRC 102220</strain>
    </source>
</reference>
<feature type="domain" description="Multidrug resistance protein MdtA-like barrel-sandwich hybrid" evidence="4">
    <location>
        <begin position="60"/>
        <end position="181"/>
    </location>
</feature>
<dbReference type="Gene3D" id="2.40.420.20">
    <property type="match status" value="1"/>
</dbReference>
<dbReference type="InterPro" id="IPR006143">
    <property type="entry name" value="RND_pump_MFP"/>
</dbReference>
<dbReference type="GO" id="GO:1990281">
    <property type="term" value="C:efflux pump complex"/>
    <property type="evidence" value="ECO:0007669"/>
    <property type="project" value="TreeGrafter"/>
</dbReference>
<dbReference type="PANTHER" id="PTHR30469">
    <property type="entry name" value="MULTIDRUG RESISTANCE PROTEIN MDTA"/>
    <property type="match status" value="1"/>
</dbReference>
<dbReference type="NCBIfam" id="TIGR01730">
    <property type="entry name" value="RND_mfp"/>
    <property type="match status" value="1"/>
</dbReference>
<dbReference type="Gene3D" id="1.10.287.470">
    <property type="entry name" value="Helix hairpin bin"/>
    <property type="match status" value="1"/>
</dbReference>
<evidence type="ECO:0000313" key="7">
    <source>
        <dbReference type="EMBL" id="GEK48306.1"/>
    </source>
</evidence>
<accession>A0A510XA41</accession>
<dbReference type="InterPro" id="IPR058637">
    <property type="entry name" value="YknX-like_C"/>
</dbReference>
<dbReference type="OrthoDB" id="9806939at2"/>
<feature type="chain" id="PRO_5021992228" evidence="3">
    <location>
        <begin position="30"/>
        <end position="367"/>
    </location>
</feature>
<dbReference type="AlphaFoldDB" id="A0A510XA41"/>
<feature type="domain" description="YknX-like C-terminal permuted SH3-like" evidence="6">
    <location>
        <begin position="271"/>
        <end position="338"/>
    </location>
</feature>
<keyword evidence="9" id="KW-1185">Reference proteome</keyword>
<dbReference type="GO" id="GO:0015562">
    <property type="term" value="F:efflux transmembrane transporter activity"/>
    <property type="evidence" value="ECO:0007669"/>
    <property type="project" value="TreeGrafter"/>
</dbReference>
<dbReference type="FunFam" id="2.40.30.170:FF:000010">
    <property type="entry name" value="Efflux RND transporter periplasmic adaptor subunit"/>
    <property type="match status" value="1"/>
</dbReference>
<dbReference type="InterPro" id="IPR058625">
    <property type="entry name" value="MdtA-like_BSH"/>
</dbReference>
<feature type="signal peptide" evidence="3">
    <location>
        <begin position="1"/>
        <end position="29"/>
    </location>
</feature>